<proteinExistence type="predicted"/>
<protein>
    <submittedName>
        <fullName evidence="2">Transposase ISLbi1</fullName>
    </submittedName>
</protein>
<sequence>MKLSLEERKVMIKVFRERYRYATKKEKISILNEFVSLSGFNRNYASQVLRKKEVLKKLSTKPKAQNKRTIYYDASVRKVLEDLWKLLDHICSKRLVHAIPETIKNLERFQTYKISKEIKQKLLKISASTIERLLVPIRKKLGIKGTSMTKQNKYLIDRIPIKTFGEWKDSLPGFTQIDLIAHNGGNVFGGFFSTLCATDVCTGWTICILVRDKTMLQMLKALIRLKNVFPYPLLGIHSDNGSEFINESIIRFSEKYHLIFTRGRPYKKNDNPHVEQKNFSVVRRNTGYLRFDKSEHFEILVKLYSLLNLYNNYFLPVMIVKRKASIGSKSMRKYDIPKTPLQRVLKRSEIPSVNKLEIKSIYKNLDLSSIKNEINQLQDDLIKIAAPIRSPNVKVRKRRKKAIYHTTPKWRREFSPTSSNPFLQRQKMQELRRAAETVWNRQK</sequence>
<dbReference type="Gene3D" id="3.30.420.10">
    <property type="entry name" value="Ribonuclease H-like superfamily/Ribonuclease H"/>
    <property type="match status" value="1"/>
</dbReference>
<evidence type="ECO:0000313" key="3">
    <source>
        <dbReference type="Proteomes" id="UP000058857"/>
    </source>
</evidence>
<dbReference type="SUPFAM" id="SSF53098">
    <property type="entry name" value="Ribonuclease H-like"/>
    <property type="match status" value="1"/>
</dbReference>
<organism evidence="2">
    <name type="scientific">Leptospira borgpetersenii serovar Ballum</name>
    <dbReference type="NCBI Taxonomy" id="280505"/>
    <lineage>
        <taxon>Bacteria</taxon>
        <taxon>Pseudomonadati</taxon>
        <taxon>Spirochaetota</taxon>
        <taxon>Spirochaetia</taxon>
        <taxon>Leptospirales</taxon>
        <taxon>Leptospiraceae</taxon>
        <taxon>Leptospira</taxon>
    </lineage>
</organism>
<dbReference type="InterPro" id="IPR001584">
    <property type="entry name" value="Integrase_cat-core"/>
</dbReference>
<dbReference type="GO" id="GO:0003676">
    <property type="term" value="F:nucleic acid binding"/>
    <property type="evidence" value="ECO:0007669"/>
    <property type="project" value="InterPro"/>
</dbReference>
<evidence type="ECO:0000313" key="2">
    <source>
        <dbReference type="EMBL" id="ALO24518.1"/>
    </source>
</evidence>
<accession>A0A0S2ILJ3</accession>
<evidence type="ECO:0000259" key="1">
    <source>
        <dbReference type="PROSITE" id="PS50994"/>
    </source>
</evidence>
<dbReference type="Proteomes" id="UP000058857">
    <property type="component" value="Chromosome 1"/>
</dbReference>
<dbReference type="InterPro" id="IPR036397">
    <property type="entry name" value="RNaseH_sf"/>
</dbReference>
<dbReference type="PATRIC" id="fig|280505.15.peg.139"/>
<dbReference type="InterPro" id="IPR012337">
    <property type="entry name" value="RNaseH-like_sf"/>
</dbReference>
<gene>
    <name evidence="2" type="ORF">LBBP_00147</name>
</gene>
<name>A0A0S2ILJ3_LEPBO</name>
<dbReference type="EMBL" id="CP012029">
    <property type="protein sequence ID" value="ALO24518.1"/>
    <property type="molecule type" value="Genomic_DNA"/>
</dbReference>
<dbReference type="GO" id="GO:0015074">
    <property type="term" value="P:DNA integration"/>
    <property type="evidence" value="ECO:0007669"/>
    <property type="project" value="InterPro"/>
</dbReference>
<feature type="domain" description="Integrase catalytic" evidence="1">
    <location>
        <begin position="168"/>
        <end position="348"/>
    </location>
</feature>
<dbReference type="AlphaFoldDB" id="A0A0S2ILJ3"/>
<reference evidence="2 3" key="1">
    <citation type="journal article" date="2015" name="PLoS Negl. Trop. Dis.">
        <title>Distribution of Plasmids in Distinct Leptospira Pathogenic Species.</title>
        <authorList>
            <person name="Wang Y."/>
            <person name="Zhuang X."/>
            <person name="Zhong Y."/>
            <person name="Zhang C."/>
            <person name="Zhang Y."/>
            <person name="Zeng L."/>
            <person name="Zhu Y."/>
            <person name="He P."/>
            <person name="Dong K."/>
            <person name="Pal U."/>
            <person name="Guo X."/>
            <person name="Qin J."/>
        </authorList>
    </citation>
    <scope>NUCLEOTIDE SEQUENCE [LARGE SCALE GENOMIC DNA]</scope>
    <source>
        <strain evidence="2 3">56604</strain>
    </source>
</reference>
<dbReference type="PROSITE" id="PS50994">
    <property type="entry name" value="INTEGRASE"/>
    <property type="match status" value="1"/>
</dbReference>